<dbReference type="SUPFAM" id="SSF56784">
    <property type="entry name" value="HAD-like"/>
    <property type="match status" value="1"/>
</dbReference>
<dbReference type="InterPro" id="IPR023214">
    <property type="entry name" value="HAD_sf"/>
</dbReference>
<name>A0A1S8MI37_9CLOT</name>
<dbReference type="STRING" id="84029.CROST_19780"/>
<dbReference type="InterPro" id="IPR036412">
    <property type="entry name" value="HAD-like_sf"/>
</dbReference>
<accession>A0A1S8MI37</accession>
<evidence type="ECO:0000313" key="1">
    <source>
        <dbReference type="EMBL" id="URZ12125.1"/>
    </source>
</evidence>
<proteinExistence type="predicted"/>
<reference evidence="1 2" key="1">
    <citation type="submission" date="2022-04" db="EMBL/GenBank/DDBJ databases">
        <title>Genome sequence of C. roseum typestrain.</title>
        <authorList>
            <person name="Poehlein A."/>
            <person name="Schoch T."/>
            <person name="Duerre P."/>
            <person name="Daniel R."/>
        </authorList>
    </citation>
    <scope>NUCLEOTIDE SEQUENCE [LARGE SCALE GENOMIC DNA]</scope>
    <source>
        <strain evidence="1 2">DSM 7320</strain>
    </source>
</reference>
<dbReference type="KEGG" id="crw:CROST_028420"/>
<evidence type="ECO:0000313" key="2">
    <source>
        <dbReference type="Proteomes" id="UP000190951"/>
    </source>
</evidence>
<dbReference type="Gene3D" id="3.40.50.1000">
    <property type="entry name" value="HAD superfamily/HAD-like"/>
    <property type="match status" value="1"/>
</dbReference>
<sequence>MYEGLVIDVDYLLNAVQELKISFDRKLKTLNLLIEKNIPIVLYSENNKEYIDSIMKHLRVKEPAIIAGGAQIYSPFEKAYEEMIPLSINTVCQLGNWASNQNLDAIISTDRAVMNYGAWAKDLKETTYIGIRSKFSNVVKIEIYIRNDDKRIEFLNFIGKNNLECSPHMYLNHVSCINYMVDKGNTLKYLAKRKNWNIKKFAVLGDHYRDASIFDEVGYIMSISDFVKDFQNNFEIDSDMLNIV</sequence>
<dbReference type="Proteomes" id="UP000190951">
    <property type="component" value="Chromosome"/>
</dbReference>
<organism evidence="1 2">
    <name type="scientific">Clostridium felsineum</name>
    <dbReference type="NCBI Taxonomy" id="36839"/>
    <lineage>
        <taxon>Bacteria</taxon>
        <taxon>Bacillati</taxon>
        <taxon>Bacillota</taxon>
        <taxon>Clostridia</taxon>
        <taxon>Eubacteriales</taxon>
        <taxon>Clostridiaceae</taxon>
        <taxon>Clostridium</taxon>
    </lineage>
</organism>
<dbReference type="AlphaFoldDB" id="A0A1S8MI37"/>
<dbReference type="Pfam" id="PF08282">
    <property type="entry name" value="Hydrolase_3"/>
    <property type="match status" value="1"/>
</dbReference>
<dbReference type="EMBL" id="CP096983">
    <property type="protein sequence ID" value="URZ12125.1"/>
    <property type="molecule type" value="Genomic_DNA"/>
</dbReference>
<gene>
    <name evidence="1" type="ORF">CROST_028420</name>
</gene>
<dbReference type="RefSeq" id="WP_077832051.1">
    <property type="nucleotide sequence ID" value="NZ_CP096983.1"/>
</dbReference>
<protein>
    <submittedName>
        <fullName evidence="1">Uncharacterized protein</fullName>
    </submittedName>
</protein>
<dbReference type="Gene3D" id="3.90.1070.10">
    <property type="match status" value="1"/>
</dbReference>
<keyword evidence="2" id="KW-1185">Reference proteome</keyword>